<name>A0A0B2VWV6_TOXCA</name>
<dbReference type="PANTHER" id="PTHR15002:SF0">
    <property type="entry name" value="RIBOSOMAL BIOGENESIS PROTEIN LAS1L"/>
    <property type="match status" value="1"/>
</dbReference>
<dbReference type="AlphaFoldDB" id="A0A0B2VWV6"/>
<dbReference type="InterPro" id="IPR007174">
    <property type="entry name" value="Las1"/>
</dbReference>
<evidence type="ECO:0000313" key="2">
    <source>
        <dbReference type="Proteomes" id="UP000031036"/>
    </source>
</evidence>
<dbReference type="GO" id="GO:0000470">
    <property type="term" value="P:maturation of LSU-rRNA"/>
    <property type="evidence" value="ECO:0007669"/>
    <property type="project" value="TreeGrafter"/>
</dbReference>
<dbReference type="Pfam" id="PF04031">
    <property type="entry name" value="Las1"/>
    <property type="match status" value="1"/>
</dbReference>
<gene>
    <name evidence="1" type="ORF">Tcan_12926</name>
</gene>
<dbReference type="GO" id="GO:0030687">
    <property type="term" value="C:preribosome, large subunit precursor"/>
    <property type="evidence" value="ECO:0007669"/>
    <property type="project" value="TreeGrafter"/>
</dbReference>
<dbReference type="PANTHER" id="PTHR15002">
    <property type="entry name" value="RIBOSOMAL BIOGENESIS PROTEIN LAS1L"/>
    <property type="match status" value="1"/>
</dbReference>
<sequence length="139" mass="15763">MRVAFTKSEWLAVTVLYRSEQVDDLRRAVAILHTWRARMGNSLHVAAEMSELLLAAFIADKGTHANDWLAVFNLRLLYSAAVIRFVNYVNEMCQRKRPAKIMFSGLQSASALQCGGDTFRELCERDVSTQATRKNYVCS</sequence>
<comment type="caution">
    <text evidence="1">The sequence shown here is derived from an EMBL/GenBank/DDBJ whole genome shotgun (WGS) entry which is preliminary data.</text>
</comment>
<reference evidence="1 2" key="1">
    <citation type="submission" date="2014-11" db="EMBL/GenBank/DDBJ databases">
        <title>Genetic blueprint of the zoonotic pathogen Toxocara canis.</title>
        <authorList>
            <person name="Zhu X.-Q."/>
            <person name="Korhonen P.K."/>
            <person name="Cai H."/>
            <person name="Young N.D."/>
            <person name="Nejsum P."/>
            <person name="von Samson-Himmelstjerna G."/>
            <person name="Boag P.R."/>
            <person name="Tan P."/>
            <person name="Li Q."/>
            <person name="Min J."/>
            <person name="Yang Y."/>
            <person name="Wang X."/>
            <person name="Fang X."/>
            <person name="Hall R.S."/>
            <person name="Hofmann A."/>
            <person name="Sternberg P.W."/>
            <person name="Jex A.R."/>
            <person name="Gasser R.B."/>
        </authorList>
    </citation>
    <scope>NUCLEOTIDE SEQUENCE [LARGE SCALE GENOMIC DNA]</scope>
    <source>
        <strain evidence="1">PN_DK_2014</strain>
    </source>
</reference>
<evidence type="ECO:0000313" key="1">
    <source>
        <dbReference type="EMBL" id="KHN85797.1"/>
    </source>
</evidence>
<dbReference type="GO" id="GO:0090730">
    <property type="term" value="C:Las1 complex"/>
    <property type="evidence" value="ECO:0007669"/>
    <property type="project" value="InterPro"/>
</dbReference>
<dbReference type="Proteomes" id="UP000031036">
    <property type="component" value="Unassembled WGS sequence"/>
</dbReference>
<proteinExistence type="predicted"/>
<dbReference type="GO" id="GO:0004519">
    <property type="term" value="F:endonuclease activity"/>
    <property type="evidence" value="ECO:0007669"/>
    <property type="project" value="InterPro"/>
</dbReference>
<organism evidence="1 2">
    <name type="scientific">Toxocara canis</name>
    <name type="common">Canine roundworm</name>
    <dbReference type="NCBI Taxonomy" id="6265"/>
    <lineage>
        <taxon>Eukaryota</taxon>
        <taxon>Metazoa</taxon>
        <taxon>Ecdysozoa</taxon>
        <taxon>Nematoda</taxon>
        <taxon>Chromadorea</taxon>
        <taxon>Rhabditida</taxon>
        <taxon>Spirurina</taxon>
        <taxon>Ascaridomorpha</taxon>
        <taxon>Ascaridoidea</taxon>
        <taxon>Toxocaridae</taxon>
        <taxon>Toxocara</taxon>
    </lineage>
</organism>
<dbReference type="EMBL" id="JPKZ01000728">
    <property type="protein sequence ID" value="KHN85797.1"/>
    <property type="molecule type" value="Genomic_DNA"/>
</dbReference>
<keyword evidence="2" id="KW-1185">Reference proteome</keyword>
<accession>A0A0B2VWV6</accession>
<dbReference type="STRING" id="6265.A0A0B2VWV6"/>
<dbReference type="OrthoDB" id="10263222at2759"/>
<protein>
    <submittedName>
        <fullName evidence="1">Uncharacterized protein</fullName>
    </submittedName>
</protein>
<dbReference type="GO" id="GO:0000460">
    <property type="term" value="P:maturation of 5.8S rRNA"/>
    <property type="evidence" value="ECO:0007669"/>
    <property type="project" value="TreeGrafter"/>
</dbReference>